<dbReference type="STRING" id="715226.ABI_12020"/>
<proteinExistence type="predicted"/>
<evidence type="ECO:0000313" key="1">
    <source>
        <dbReference type="EMBL" id="EGF92765.1"/>
    </source>
</evidence>
<evidence type="ECO:0000313" key="2">
    <source>
        <dbReference type="Proteomes" id="UP000006512"/>
    </source>
</evidence>
<dbReference type="AlphaFoldDB" id="F4QHM8"/>
<accession>F4QHM8</accession>
<gene>
    <name evidence="1" type="ORF">ABI_12020</name>
</gene>
<dbReference type="Proteomes" id="UP000006512">
    <property type="component" value="Unassembled WGS sequence"/>
</dbReference>
<dbReference type="HOGENOM" id="CLU_108922_0_0_5"/>
<dbReference type="EMBL" id="GL883077">
    <property type="protein sequence ID" value="EGF92765.1"/>
    <property type="molecule type" value="Genomic_DNA"/>
</dbReference>
<dbReference type="eggNOG" id="COG2442">
    <property type="taxonomic scope" value="Bacteria"/>
</dbReference>
<organism evidence="1 2">
    <name type="scientific">Asticcacaulis biprosthecium C19</name>
    <dbReference type="NCBI Taxonomy" id="715226"/>
    <lineage>
        <taxon>Bacteria</taxon>
        <taxon>Pseudomonadati</taxon>
        <taxon>Pseudomonadota</taxon>
        <taxon>Alphaproteobacteria</taxon>
        <taxon>Caulobacterales</taxon>
        <taxon>Caulobacteraceae</taxon>
        <taxon>Asticcacaulis</taxon>
    </lineage>
</organism>
<reference evidence="2" key="1">
    <citation type="submission" date="2011-03" db="EMBL/GenBank/DDBJ databases">
        <title>Draft genome sequence of Brevundimonas diminuta.</title>
        <authorList>
            <person name="Brown P.J.B."/>
            <person name="Buechlein A."/>
            <person name="Hemmerich C."/>
            <person name="Brun Y.V."/>
        </authorList>
    </citation>
    <scope>NUCLEOTIDE SEQUENCE [LARGE SCALE GENOMIC DNA]</scope>
    <source>
        <strain evidence="2">C19</strain>
    </source>
</reference>
<dbReference type="OrthoDB" id="200074at2"/>
<evidence type="ECO:0008006" key="3">
    <source>
        <dbReference type="Google" id="ProtNLM"/>
    </source>
</evidence>
<protein>
    <recommendedName>
        <fullName evidence="3">DUF433 domain-containing protein</fullName>
    </recommendedName>
</protein>
<name>F4QHM8_9CAUL</name>
<sequence length="213" mass="24137">MTDRTYSVNEAAFVTERSPKALTREFDEGVLTADAKAQGLKGGKSRQFGRPELRFFRLMKHWEKDFTPDGRRTVFDSVRKMGPRQKVLELRNARYDMAPIDAELKARETSLEDLRGKFVSRDGDVFFKGKTISAYRVAALSKSQSVGEIAQDYPSLSPKMIQDAIDFEMIYPKKGKPYPSRSLKRTLAEAGETIDPALLDLMFGDEPDPSRDD</sequence>
<keyword evidence="2" id="KW-1185">Reference proteome</keyword>
<dbReference type="RefSeq" id="WP_006271946.1">
    <property type="nucleotide sequence ID" value="NZ_GL883077.1"/>
</dbReference>